<evidence type="ECO:0000259" key="11">
    <source>
        <dbReference type="Pfam" id="PF08544"/>
    </source>
</evidence>
<evidence type="ECO:0000256" key="4">
    <source>
        <dbReference type="ARBA" id="ARBA00022679"/>
    </source>
</evidence>
<dbReference type="AlphaFoldDB" id="A0A6N3AXA7"/>
<dbReference type="PIRSF" id="PIRSF010376">
    <property type="entry name" value="IspE"/>
    <property type="match status" value="1"/>
</dbReference>
<keyword evidence="5 9" id="KW-0547">Nucleotide-binding</keyword>
<protein>
    <recommendedName>
        <fullName evidence="3 9">4-diphosphocytidyl-2-C-methyl-D-erythritol kinase</fullName>
        <shortName evidence="9">CMK</shortName>
        <ecNumber evidence="2 9">2.7.1.148</ecNumber>
    </recommendedName>
    <alternativeName>
        <fullName evidence="8 9">4-(cytidine-5'-diphospho)-2-C-methyl-D-erythritol kinase</fullName>
    </alternativeName>
</protein>
<keyword evidence="7 9" id="KW-0067">ATP-binding</keyword>
<comment type="function">
    <text evidence="9">Catalyzes the phosphorylation of the position 2 hydroxy group of 4-diphosphocytidyl-2C-methyl-D-erythritol.</text>
</comment>
<dbReference type="NCBIfam" id="TIGR00154">
    <property type="entry name" value="ispE"/>
    <property type="match status" value="1"/>
</dbReference>
<evidence type="ECO:0000256" key="5">
    <source>
        <dbReference type="ARBA" id="ARBA00022741"/>
    </source>
</evidence>
<comment type="pathway">
    <text evidence="9">Isoprenoid biosynthesis; isopentenyl diphosphate biosynthesis via DXP pathway; isopentenyl diphosphate from 1-deoxy-D-xylulose 5-phosphate: step 3/6.</text>
</comment>
<reference evidence="12" key="1">
    <citation type="submission" date="2019-11" db="EMBL/GenBank/DDBJ databases">
        <authorList>
            <person name="Feng L."/>
        </authorList>
    </citation>
    <scope>NUCLEOTIDE SEQUENCE</scope>
    <source>
        <strain evidence="12">PclaraLFYP37</strain>
    </source>
</reference>
<evidence type="ECO:0000256" key="8">
    <source>
        <dbReference type="ARBA" id="ARBA00032554"/>
    </source>
</evidence>
<evidence type="ECO:0000313" key="12">
    <source>
        <dbReference type="EMBL" id="VYT96311.1"/>
    </source>
</evidence>
<dbReference type="HAMAP" id="MF_00061">
    <property type="entry name" value="IspE"/>
    <property type="match status" value="1"/>
</dbReference>
<dbReference type="GO" id="GO:0005524">
    <property type="term" value="F:ATP binding"/>
    <property type="evidence" value="ECO:0007669"/>
    <property type="project" value="UniProtKB-UniRule"/>
</dbReference>
<dbReference type="GO" id="GO:0050515">
    <property type="term" value="F:4-(cytidine 5'-diphospho)-2-C-methyl-D-erythritol kinase activity"/>
    <property type="evidence" value="ECO:0007669"/>
    <property type="project" value="UniProtKB-UniRule"/>
</dbReference>
<evidence type="ECO:0000256" key="9">
    <source>
        <dbReference type="HAMAP-Rule" id="MF_00061"/>
    </source>
</evidence>
<dbReference type="RefSeq" id="WP_302977382.1">
    <property type="nucleotide sequence ID" value="NZ_CACRUT010000008.1"/>
</dbReference>
<evidence type="ECO:0000256" key="2">
    <source>
        <dbReference type="ARBA" id="ARBA00012052"/>
    </source>
</evidence>
<keyword evidence="6 9" id="KW-0418">Kinase</keyword>
<dbReference type="InterPro" id="IPR036554">
    <property type="entry name" value="GHMP_kinase_C_sf"/>
</dbReference>
<feature type="active site" evidence="9">
    <location>
        <position position="8"/>
    </location>
</feature>
<dbReference type="GO" id="GO:0019288">
    <property type="term" value="P:isopentenyl diphosphate biosynthetic process, methylerythritol 4-phosphate pathway"/>
    <property type="evidence" value="ECO:0007669"/>
    <property type="project" value="UniProtKB-UniRule"/>
</dbReference>
<name>A0A6N3AXA7_9BACT</name>
<dbReference type="EC" id="2.7.1.148" evidence="2 9"/>
<dbReference type="SUPFAM" id="SSF54211">
    <property type="entry name" value="Ribosomal protein S5 domain 2-like"/>
    <property type="match status" value="1"/>
</dbReference>
<evidence type="ECO:0000256" key="1">
    <source>
        <dbReference type="ARBA" id="ARBA00009684"/>
    </source>
</evidence>
<feature type="binding site" evidence="9">
    <location>
        <begin position="113"/>
        <end position="123"/>
    </location>
    <ligand>
        <name>ATP</name>
        <dbReference type="ChEBI" id="CHEBI:30616"/>
    </ligand>
</feature>
<dbReference type="InterPro" id="IPR013750">
    <property type="entry name" value="GHMP_kinase_C_dom"/>
</dbReference>
<proteinExistence type="inferred from homology"/>
<evidence type="ECO:0000256" key="6">
    <source>
        <dbReference type="ARBA" id="ARBA00022777"/>
    </source>
</evidence>
<dbReference type="InterPro" id="IPR004424">
    <property type="entry name" value="IspE"/>
</dbReference>
<comment type="similarity">
    <text evidence="1 9">Belongs to the GHMP kinase family. IspE subfamily.</text>
</comment>
<dbReference type="Pfam" id="PF00288">
    <property type="entry name" value="GHMP_kinases_N"/>
    <property type="match status" value="1"/>
</dbReference>
<feature type="domain" description="GHMP kinase C-terminal" evidence="11">
    <location>
        <begin position="218"/>
        <end position="274"/>
    </location>
</feature>
<comment type="catalytic activity">
    <reaction evidence="9">
        <text>4-CDP-2-C-methyl-D-erythritol + ATP = 4-CDP-2-C-methyl-D-erythritol 2-phosphate + ADP + H(+)</text>
        <dbReference type="Rhea" id="RHEA:18437"/>
        <dbReference type="ChEBI" id="CHEBI:15378"/>
        <dbReference type="ChEBI" id="CHEBI:30616"/>
        <dbReference type="ChEBI" id="CHEBI:57823"/>
        <dbReference type="ChEBI" id="CHEBI:57919"/>
        <dbReference type="ChEBI" id="CHEBI:456216"/>
        <dbReference type="EC" id="2.7.1.148"/>
    </reaction>
</comment>
<dbReference type="InterPro" id="IPR006204">
    <property type="entry name" value="GHMP_kinase_N_dom"/>
</dbReference>
<organism evidence="12">
    <name type="scientific">Paraprevotella clara</name>
    <dbReference type="NCBI Taxonomy" id="454154"/>
    <lineage>
        <taxon>Bacteria</taxon>
        <taxon>Pseudomonadati</taxon>
        <taxon>Bacteroidota</taxon>
        <taxon>Bacteroidia</taxon>
        <taxon>Bacteroidales</taxon>
        <taxon>Prevotellaceae</taxon>
        <taxon>Paraprevotella</taxon>
    </lineage>
</organism>
<feature type="active site" evidence="9">
    <location>
        <position position="155"/>
    </location>
</feature>
<gene>
    <name evidence="9 12" type="primary">ispE</name>
    <name evidence="12" type="ORF">PCLFYP37_01582</name>
</gene>
<dbReference type="EMBL" id="CACRUT010000008">
    <property type="protein sequence ID" value="VYT96311.1"/>
    <property type="molecule type" value="Genomic_DNA"/>
</dbReference>
<dbReference type="GO" id="GO:0016114">
    <property type="term" value="P:terpenoid biosynthetic process"/>
    <property type="evidence" value="ECO:0007669"/>
    <property type="project" value="UniProtKB-UniRule"/>
</dbReference>
<evidence type="ECO:0000256" key="3">
    <source>
        <dbReference type="ARBA" id="ARBA00017473"/>
    </source>
</evidence>
<evidence type="ECO:0000256" key="7">
    <source>
        <dbReference type="ARBA" id="ARBA00022840"/>
    </source>
</evidence>
<dbReference type="InterPro" id="IPR020568">
    <property type="entry name" value="Ribosomal_Su5_D2-typ_SF"/>
</dbReference>
<dbReference type="Gene3D" id="3.30.230.10">
    <property type="match status" value="1"/>
</dbReference>
<evidence type="ECO:0000259" key="10">
    <source>
        <dbReference type="Pfam" id="PF00288"/>
    </source>
</evidence>
<dbReference type="PANTHER" id="PTHR43527">
    <property type="entry name" value="4-DIPHOSPHOCYTIDYL-2-C-METHYL-D-ERYTHRITOL KINASE, CHLOROPLASTIC"/>
    <property type="match status" value="1"/>
</dbReference>
<feature type="domain" description="GHMP kinase N-terminal" evidence="10">
    <location>
        <begin position="86"/>
        <end position="160"/>
    </location>
</feature>
<dbReference type="PANTHER" id="PTHR43527:SF2">
    <property type="entry name" value="4-DIPHOSPHOCYTIDYL-2-C-METHYL-D-ERYTHRITOL KINASE, CHLOROPLASTIC"/>
    <property type="match status" value="1"/>
</dbReference>
<accession>A0A6N3AXA7</accession>
<dbReference type="UniPathway" id="UPA00056">
    <property type="reaction ID" value="UER00094"/>
</dbReference>
<dbReference type="InterPro" id="IPR014721">
    <property type="entry name" value="Ribsml_uS5_D2-typ_fold_subgr"/>
</dbReference>
<keyword evidence="4 9" id="KW-0808">Transferase</keyword>
<dbReference type="Pfam" id="PF08544">
    <property type="entry name" value="GHMP_kinases_C"/>
    <property type="match status" value="1"/>
</dbReference>
<dbReference type="SUPFAM" id="SSF55060">
    <property type="entry name" value="GHMP Kinase, C-terminal domain"/>
    <property type="match status" value="1"/>
</dbReference>
<dbReference type="Gene3D" id="3.30.70.890">
    <property type="entry name" value="GHMP kinase, C-terminal domain"/>
    <property type="match status" value="1"/>
</dbReference>
<keyword evidence="9" id="KW-0414">Isoprene biosynthesis</keyword>
<sequence length="294" mass="32701">MICHPNAKINLGLNVTERRPDGYHNLETVFYPIPLCDTLQFSTDAGTDSHRPEGIFPNGIPLQEHSTEDYTFRSGGIDIDCPPEQNLLIKGLRLIREHYALPHLYISLHKQIPSGAGLGGGSSDAAHTMKSLNQMFNLGLSDNELEERVTGLGADCPFFVRNRPVFATGIGNIFTPIGLSLSGWHLVLVKPDIFVSTKEAYARISPRRPKTPITDIIRRPVEKWKNLLTNDFEEGVFALHPEIADIKVRLYDRGAAYASMSGSGSSVFGLFRTAPEETDMRRLFPGSFYFQALL</sequence>